<organism evidence="1 2">
    <name type="scientific">Cymbomonas tetramitiformis</name>
    <dbReference type="NCBI Taxonomy" id="36881"/>
    <lineage>
        <taxon>Eukaryota</taxon>
        <taxon>Viridiplantae</taxon>
        <taxon>Chlorophyta</taxon>
        <taxon>Pyramimonadophyceae</taxon>
        <taxon>Pyramimonadales</taxon>
        <taxon>Pyramimonadaceae</taxon>
        <taxon>Cymbomonas</taxon>
    </lineage>
</organism>
<name>A0AAE0KS42_9CHLO</name>
<proteinExistence type="predicted"/>
<accession>A0AAE0KS42</accession>
<comment type="caution">
    <text evidence="1">The sequence shown here is derived from an EMBL/GenBank/DDBJ whole genome shotgun (WGS) entry which is preliminary data.</text>
</comment>
<reference evidence="1 2" key="1">
    <citation type="journal article" date="2015" name="Genome Biol. Evol.">
        <title>Comparative Genomics of a Bacterivorous Green Alga Reveals Evolutionary Causalities and Consequences of Phago-Mixotrophic Mode of Nutrition.</title>
        <authorList>
            <person name="Burns J.A."/>
            <person name="Paasch A."/>
            <person name="Narechania A."/>
            <person name="Kim E."/>
        </authorList>
    </citation>
    <scope>NUCLEOTIDE SEQUENCE [LARGE SCALE GENOMIC DNA]</scope>
    <source>
        <strain evidence="1 2">PLY_AMNH</strain>
    </source>
</reference>
<protein>
    <submittedName>
        <fullName evidence="1">Uncharacterized protein</fullName>
    </submittedName>
</protein>
<gene>
    <name evidence="1" type="ORF">CYMTET_32526</name>
</gene>
<evidence type="ECO:0000313" key="2">
    <source>
        <dbReference type="Proteomes" id="UP001190700"/>
    </source>
</evidence>
<keyword evidence="2" id="KW-1185">Reference proteome</keyword>
<sequence>MKTAKFVVKKCLGDKESRFQGDEATREEDFGKIMHELESEFVELDVGFASLFNLDDVTPVVRKEANELMATAPSLGPITRTHA</sequence>
<dbReference type="AlphaFoldDB" id="A0AAE0KS42"/>
<dbReference type="Proteomes" id="UP001190700">
    <property type="component" value="Unassembled WGS sequence"/>
</dbReference>
<dbReference type="EMBL" id="LGRX02019531">
    <property type="protein sequence ID" value="KAK3258440.1"/>
    <property type="molecule type" value="Genomic_DNA"/>
</dbReference>
<evidence type="ECO:0000313" key="1">
    <source>
        <dbReference type="EMBL" id="KAK3258440.1"/>
    </source>
</evidence>